<dbReference type="RefSeq" id="WP_345321973.1">
    <property type="nucleotide sequence ID" value="NZ_BAABGA010000029.1"/>
</dbReference>
<dbReference type="EMBL" id="BAABGA010000029">
    <property type="protein sequence ID" value="GAA4452641.1"/>
    <property type="molecule type" value="Genomic_DNA"/>
</dbReference>
<keyword evidence="4" id="KW-1185">Reference proteome</keyword>
<feature type="transmembrane region" description="Helical" evidence="2">
    <location>
        <begin position="385"/>
        <end position="412"/>
    </location>
</feature>
<feature type="region of interest" description="Disordered" evidence="1">
    <location>
        <begin position="206"/>
        <end position="228"/>
    </location>
</feature>
<feature type="region of interest" description="Disordered" evidence="1">
    <location>
        <begin position="260"/>
        <end position="286"/>
    </location>
</feature>
<sequence>MNDSGDKNWRIRVDGETLGPFSEVEMRHWLAEHRDKKSEVQQGSSDWYPAAVILQRFKELARSGIYLRINGQVEGPYTRPRFVQRIEQLGNAEVDAKEGNDGFWVSAKVILRELNLSSLVAGAGNARRANPPTAAVPKTPVAAPHPATSAAKKPPELPPSTTAPSTTASPIRVSCPVCKATLQIPADQMGKTVRCASCKKQIRVVGKSSDANTPARPAPAEHTDPANDVVTLGEDDFAASASVVSTSVFAPLDNVAPISPTAIPRPYTRPQPQPSPNPYASPGPPTTPYYAGAQYRDTLPHPALYIIPGVLIATFSIVMVALTCFGVAVNIASVMRLDANNPRFLMTVINLVLGLTWIIAYGATLAGAIHMILRRNLTLARTSAIVASIPCIGFPFGCLLFPVGIMSCVVLFMNDAKRVFQK</sequence>
<evidence type="ECO:0000256" key="1">
    <source>
        <dbReference type="SAM" id="MobiDB-lite"/>
    </source>
</evidence>
<organism evidence="3 4">
    <name type="scientific">Novipirellula rosea</name>
    <dbReference type="NCBI Taxonomy" id="1031540"/>
    <lineage>
        <taxon>Bacteria</taxon>
        <taxon>Pseudomonadati</taxon>
        <taxon>Planctomycetota</taxon>
        <taxon>Planctomycetia</taxon>
        <taxon>Pirellulales</taxon>
        <taxon>Pirellulaceae</taxon>
        <taxon>Novipirellula</taxon>
    </lineage>
</organism>
<evidence type="ECO:0008006" key="5">
    <source>
        <dbReference type="Google" id="ProtNLM"/>
    </source>
</evidence>
<evidence type="ECO:0000313" key="4">
    <source>
        <dbReference type="Proteomes" id="UP001500840"/>
    </source>
</evidence>
<feature type="transmembrane region" description="Helical" evidence="2">
    <location>
        <begin position="303"/>
        <end position="332"/>
    </location>
</feature>
<feature type="region of interest" description="Disordered" evidence="1">
    <location>
        <begin position="124"/>
        <end position="170"/>
    </location>
</feature>
<comment type="caution">
    <text evidence="3">The sequence shown here is derived from an EMBL/GenBank/DDBJ whole genome shotgun (WGS) entry which is preliminary data.</text>
</comment>
<keyword evidence="2" id="KW-1133">Transmembrane helix</keyword>
<keyword evidence="2" id="KW-0812">Transmembrane</keyword>
<name>A0ABP8MPR3_9BACT</name>
<gene>
    <name evidence="3" type="ORF">GCM10023156_22320</name>
</gene>
<protein>
    <recommendedName>
        <fullName evidence="5">GYF domain-containing protein</fullName>
    </recommendedName>
</protein>
<feature type="compositionally biased region" description="Low complexity" evidence="1">
    <location>
        <begin position="159"/>
        <end position="170"/>
    </location>
</feature>
<feature type="transmembrane region" description="Helical" evidence="2">
    <location>
        <begin position="344"/>
        <end position="373"/>
    </location>
</feature>
<feature type="compositionally biased region" description="Low complexity" evidence="1">
    <location>
        <begin position="129"/>
        <end position="148"/>
    </location>
</feature>
<dbReference type="Gene3D" id="2.20.28.160">
    <property type="match status" value="1"/>
</dbReference>
<proteinExistence type="predicted"/>
<feature type="compositionally biased region" description="Pro residues" evidence="1">
    <location>
        <begin position="267"/>
        <end position="286"/>
    </location>
</feature>
<keyword evidence="2" id="KW-0472">Membrane</keyword>
<reference evidence="4" key="1">
    <citation type="journal article" date="2019" name="Int. J. Syst. Evol. Microbiol.">
        <title>The Global Catalogue of Microorganisms (GCM) 10K type strain sequencing project: providing services to taxonomists for standard genome sequencing and annotation.</title>
        <authorList>
            <consortium name="The Broad Institute Genomics Platform"/>
            <consortium name="The Broad Institute Genome Sequencing Center for Infectious Disease"/>
            <person name="Wu L."/>
            <person name="Ma J."/>
        </authorList>
    </citation>
    <scope>NUCLEOTIDE SEQUENCE [LARGE SCALE GENOMIC DNA]</scope>
    <source>
        <strain evidence="4">JCM 17759</strain>
    </source>
</reference>
<accession>A0ABP8MPR3</accession>
<evidence type="ECO:0000313" key="3">
    <source>
        <dbReference type="EMBL" id="GAA4452641.1"/>
    </source>
</evidence>
<dbReference type="Proteomes" id="UP001500840">
    <property type="component" value="Unassembled WGS sequence"/>
</dbReference>
<evidence type="ECO:0000256" key="2">
    <source>
        <dbReference type="SAM" id="Phobius"/>
    </source>
</evidence>